<dbReference type="EMBL" id="GIFC01009689">
    <property type="protein sequence ID" value="MXU91772.1"/>
    <property type="molecule type" value="Transcribed_RNA"/>
</dbReference>
<accession>A0A6B0UPZ7</accession>
<reference evidence="1" key="1">
    <citation type="submission" date="2019-12" db="EMBL/GenBank/DDBJ databases">
        <title>An insight into the sialome of adult female Ixodes ricinus ticks feeding for 6 days.</title>
        <authorList>
            <person name="Perner J."/>
            <person name="Ribeiro J.M.C."/>
        </authorList>
    </citation>
    <scope>NUCLEOTIDE SEQUENCE</scope>
    <source>
        <strain evidence="1">Semi-engorged</strain>
        <tissue evidence="1">Salivary glands</tissue>
    </source>
</reference>
<dbReference type="AlphaFoldDB" id="A0A6B0UPZ7"/>
<protein>
    <submittedName>
        <fullName evidence="1">Putative secreted protein</fullName>
    </submittedName>
</protein>
<sequence length="125" mass="14348">MFLRSMLFLAEFFYLGLLAYCLGLDLELDPLYWRIPKKLSCCQACKCSFWKICANRRLKFFMSIRPVRGLHKPIFRSPAQPGLLSPGPWPARGPLSIPDIRPGLARPDATFHAKAETRSIFAQYK</sequence>
<evidence type="ECO:0000313" key="1">
    <source>
        <dbReference type="EMBL" id="MXU91772.1"/>
    </source>
</evidence>
<name>A0A6B0UPZ7_IXORI</name>
<proteinExistence type="predicted"/>
<organism evidence="1">
    <name type="scientific">Ixodes ricinus</name>
    <name type="common">Common tick</name>
    <name type="synonym">Acarus ricinus</name>
    <dbReference type="NCBI Taxonomy" id="34613"/>
    <lineage>
        <taxon>Eukaryota</taxon>
        <taxon>Metazoa</taxon>
        <taxon>Ecdysozoa</taxon>
        <taxon>Arthropoda</taxon>
        <taxon>Chelicerata</taxon>
        <taxon>Arachnida</taxon>
        <taxon>Acari</taxon>
        <taxon>Parasitiformes</taxon>
        <taxon>Ixodida</taxon>
        <taxon>Ixodoidea</taxon>
        <taxon>Ixodidae</taxon>
        <taxon>Ixodinae</taxon>
        <taxon>Ixodes</taxon>
    </lineage>
</organism>